<dbReference type="Gene3D" id="1.10.10.10">
    <property type="entry name" value="Winged helix-like DNA-binding domain superfamily/Winged helix DNA-binding domain"/>
    <property type="match status" value="1"/>
</dbReference>
<feature type="active site" description="For autocatalytic cleavage activity" evidence="10">
    <location>
        <position position="165"/>
    </location>
</feature>
<dbReference type="GO" id="GO:0009432">
    <property type="term" value="P:SOS response"/>
    <property type="evidence" value="ECO:0007669"/>
    <property type="project" value="UniProtKB-UniRule"/>
</dbReference>
<protein>
    <recommendedName>
        <fullName evidence="10">LexA repressor</fullName>
        <ecNumber evidence="10">3.4.21.88</ecNumber>
    </recommendedName>
</protein>
<evidence type="ECO:0000256" key="2">
    <source>
        <dbReference type="ARBA" id="ARBA00022705"/>
    </source>
</evidence>
<dbReference type="GO" id="GO:0006260">
    <property type="term" value="P:DNA replication"/>
    <property type="evidence" value="ECO:0007669"/>
    <property type="project" value="UniProtKB-UniRule"/>
</dbReference>
<dbReference type="NCBIfam" id="TIGR00498">
    <property type="entry name" value="lexA"/>
    <property type="match status" value="1"/>
</dbReference>
<comment type="function">
    <text evidence="10">Represses a number of genes involved in the response to DNA damage (SOS response), including recA and lexA. In the presence of single-stranded DNA, RecA interacts with LexA causing an autocatalytic cleavage which disrupts the DNA-binding part of LexA, leading to derepression of the SOS regulon and eventually DNA repair.</text>
</comment>
<comment type="subunit">
    <text evidence="10">Homodimer.</text>
</comment>
<accession>A0A2N1PUC6</accession>
<organism evidence="13 14">
    <name type="scientific">Candidatus Wallbacteria bacterium HGW-Wallbacteria-1</name>
    <dbReference type="NCBI Taxonomy" id="2013854"/>
    <lineage>
        <taxon>Bacteria</taxon>
        <taxon>Candidatus Walliibacteriota</taxon>
    </lineage>
</organism>
<keyword evidence="10" id="KW-0068">Autocatalytic cleavage</keyword>
<comment type="similarity">
    <text evidence="10">Belongs to the peptidase S24 family.</text>
</comment>
<evidence type="ECO:0000259" key="12">
    <source>
        <dbReference type="Pfam" id="PF01726"/>
    </source>
</evidence>
<keyword evidence="9 10" id="KW-0742">SOS response</keyword>
<dbReference type="HAMAP" id="MF_00015">
    <property type="entry name" value="LexA"/>
    <property type="match status" value="1"/>
</dbReference>
<feature type="site" description="Cleavage; by autolysis" evidence="10">
    <location>
        <begin position="130"/>
        <end position="131"/>
    </location>
</feature>
<dbReference type="GO" id="GO:0045892">
    <property type="term" value="P:negative regulation of DNA-templated transcription"/>
    <property type="evidence" value="ECO:0007669"/>
    <property type="project" value="UniProtKB-UniRule"/>
</dbReference>
<evidence type="ECO:0000313" key="14">
    <source>
        <dbReference type="Proteomes" id="UP000233256"/>
    </source>
</evidence>
<evidence type="ECO:0000259" key="11">
    <source>
        <dbReference type="Pfam" id="PF00717"/>
    </source>
</evidence>
<evidence type="ECO:0000256" key="1">
    <source>
        <dbReference type="ARBA" id="ARBA00022491"/>
    </source>
</evidence>
<evidence type="ECO:0000256" key="5">
    <source>
        <dbReference type="ARBA" id="ARBA00023015"/>
    </source>
</evidence>
<name>A0A2N1PUC6_9BACT</name>
<comment type="caution">
    <text evidence="13">The sequence shown here is derived from an EMBL/GenBank/DDBJ whole genome shotgun (WGS) entry which is preliminary data.</text>
</comment>
<keyword evidence="8 10" id="KW-0234">DNA repair</keyword>
<evidence type="ECO:0000256" key="6">
    <source>
        <dbReference type="ARBA" id="ARBA00023125"/>
    </source>
</evidence>
<dbReference type="Proteomes" id="UP000233256">
    <property type="component" value="Unassembled WGS sequence"/>
</dbReference>
<feature type="domain" description="Peptidase S24/S26A/S26B/S26C" evidence="11">
    <location>
        <begin position="123"/>
        <end position="240"/>
    </location>
</feature>
<keyword evidence="1 10" id="KW-0678">Repressor</keyword>
<dbReference type="InterPro" id="IPR006199">
    <property type="entry name" value="LexA_DNA-bd_dom"/>
</dbReference>
<dbReference type="Pfam" id="PF01726">
    <property type="entry name" value="LexA_DNA_bind"/>
    <property type="match status" value="1"/>
</dbReference>
<dbReference type="AlphaFoldDB" id="A0A2N1PUC6"/>
<comment type="catalytic activity">
    <reaction evidence="10">
        <text>Hydrolysis of Ala-|-Gly bond in repressor LexA.</text>
        <dbReference type="EC" id="3.4.21.88"/>
    </reaction>
</comment>
<evidence type="ECO:0000256" key="4">
    <source>
        <dbReference type="ARBA" id="ARBA00022801"/>
    </source>
</evidence>
<keyword evidence="4 10" id="KW-0378">Hydrolase</keyword>
<dbReference type="EC" id="3.4.21.88" evidence="10"/>
<dbReference type="CDD" id="cd06529">
    <property type="entry name" value="S24_LexA-like"/>
    <property type="match status" value="1"/>
</dbReference>
<reference evidence="13 14" key="1">
    <citation type="journal article" date="2017" name="ISME J.">
        <title>Potential for microbial H2 and metal transformations associated with novel bacteria and archaea in deep terrestrial subsurface sediments.</title>
        <authorList>
            <person name="Hernsdorf A.W."/>
            <person name="Amano Y."/>
            <person name="Miyakawa K."/>
            <person name="Ise K."/>
            <person name="Suzuki Y."/>
            <person name="Anantharaman K."/>
            <person name="Probst A."/>
            <person name="Burstein D."/>
            <person name="Thomas B.C."/>
            <person name="Banfield J.F."/>
        </authorList>
    </citation>
    <scope>NUCLEOTIDE SEQUENCE [LARGE SCALE GENOMIC DNA]</scope>
    <source>
        <strain evidence="13">HGW-Wallbacteria-1</strain>
    </source>
</reference>
<dbReference type="PANTHER" id="PTHR33516">
    <property type="entry name" value="LEXA REPRESSOR"/>
    <property type="match status" value="1"/>
</dbReference>
<evidence type="ECO:0000256" key="8">
    <source>
        <dbReference type="ARBA" id="ARBA00023204"/>
    </source>
</evidence>
<keyword evidence="6 10" id="KW-0238">DNA-binding</keyword>
<evidence type="ECO:0000256" key="7">
    <source>
        <dbReference type="ARBA" id="ARBA00023163"/>
    </source>
</evidence>
<feature type="domain" description="LexA repressor DNA-binding" evidence="12">
    <location>
        <begin position="1"/>
        <end position="64"/>
    </location>
</feature>
<dbReference type="SUPFAM" id="SSF46785">
    <property type="entry name" value="Winged helix' DNA-binding domain"/>
    <property type="match status" value="1"/>
</dbReference>
<dbReference type="GO" id="GO:0004252">
    <property type="term" value="F:serine-type endopeptidase activity"/>
    <property type="evidence" value="ECO:0007669"/>
    <property type="project" value="UniProtKB-UniRule"/>
</dbReference>
<dbReference type="Gene3D" id="2.10.109.10">
    <property type="entry name" value="Umud Fragment, subunit A"/>
    <property type="match status" value="1"/>
</dbReference>
<dbReference type="Pfam" id="PF00717">
    <property type="entry name" value="Peptidase_S24"/>
    <property type="match status" value="1"/>
</dbReference>
<feature type="active site" description="For autocatalytic cleavage activity" evidence="10">
    <location>
        <position position="202"/>
    </location>
</feature>
<proteinExistence type="inferred from homology"/>
<dbReference type="SUPFAM" id="SSF51306">
    <property type="entry name" value="LexA/Signal peptidase"/>
    <property type="match status" value="1"/>
</dbReference>
<dbReference type="EMBL" id="PGXC01000001">
    <property type="protein sequence ID" value="PKK91906.1"/>
    <property type="molecule type" value="Genomic_DNA"/>
</dbReference>
<dbReference type="GO" id="GO:0003677">
    <property type="term" value="F:DNA binding"/>
    <property type="evidence" value="ECO:0007669"/>
    <property type="project" value="UniProtKB-UniRule"/>
</dbReference>
<dbReference type="PANTHER" id="PTHR33516:SF2">
    <property type="entry name" value="LEXA REPRESSOR-RELATED"/>
    <property type="match status" value="1"/>
</dbReference>
<evidence type="ECO:0000256" key="3">
    <source>
        <dbReference type="ARBA" id="ARBA00022763"/>
    </source>
</evidence>
<feature type="DNA-binding region" description="H-T-H motif" evidence="10">
    <location>
        <begin position="28"/>
        <end position="48"/>
    </location>
</feature>
<dbReference type="InterPro" id="IPR050077">
    <property type="entry name" value="LexA_repressor"/>
</dbReference>
<evidence type="ECO:0000256" key="10">
    <source>
        <dbReference type="HAMAP-Rule" id="MF_00015"/>
    </source>
</evidence>
<dbReference type="GO" id="GO:0006508">
    <property type="term" value="P:proteolysis"/>
    <property type="evidence" value="ECO:0007669"/>
    <property type="project" value="InterPro"/>
</dbReference>
<dbReference type="InterPro" id="IPR036388">
    <property type="entry name" value="WH-like_DNA-bd_sf"/>
</dbReference>
<evidence type="ECO:0000256" key="9">
    <source>
        <dbReference type="ARBA" id="ARBA00023236"/>
    </source>
</evidence>
<dbReference type="InterPro" id="IPR006200">
    <property type="entry name" value="LexA"/>
</dbReference>
<keyword evidence="5 10" id="KW-0805">Transcription regulation</keyword>
<keyword evidence="7 10" id="KW-0804">Transcription</keyword>
<keyword evidence="3 10" id="KW-0227">DNA damage</keyword>
<gene>
    <name evidence="10" type="primary">lexA</name>
    <name evidence="13" type="ORF">CVV64_00325</name>
</gene>
<dbReference type="InterPro" id="IPR036286">
    <property type="entry name" value="LexA/Signal_pep-like_sf"/>
</dbReference>
<dbReference type="InterPro" id="IPR036390">
    <property type="entry name" value="WH_DNA-bd_sf"/>
</dbReference>
<dbReference type="InterPro" id="IPR039418">
    <property type="entry name" value="LexA-like"/>
</dbReference>
<sequence length="248" mass="27220">MRGLTKNQKLVLDFIVSFSAENGAPPSMREIMSRFSFASINSVTTYLNALEKKGFIERDNRKARRIRVLKLNESCSQGQEKSNLAKLKVISPDNISSPISGKLCRGNNFELLDLTDEPLNELPIIGTIAAGPPLLAVENIEGFLPAAASFFGGRDLFALRVRGDSLIGRSIESGDFVIIKRQNSADPGDVVAALIDDEATLKIYSPERDCIRFVPANMALSPIIIPKEEVYRITIVGKMVGVIRRVAQ</sequence>
<dbReference type="GO" id="GO:0006281">
    <property type="term" value="P:DNA repair"/>
    <property type="evidence" value="ECO:0007669"/>
    <property type="project" value="UniProtKB-UniRule"/>
</dbReference>
<keyword evidence="2 10" id="KW-0235">DNA replication</keyword>
<evidence type="ECO:0000313" key="13">
    <source>
        <dbReference type="EMBL" id="PKK91906.1"/>
    </source>
</evidence>
<dbReference type="InterPro" id="IPR015927">
    <property type="entry name" value="Peptidase_S24_S26A/B/C"/>
</dbReference>